<dbReference type="AlphaFoldDB" id="A0AAJ8DZS3"/>
<gene>
    <name evidence="5" type="ORF">An09g05050</name>
</gene>
<feature type="signal peptide" evidence="4">
    <location>
        <begin position="1"/>
        <end position="17"/>
    </location>
</feature>
<dbReference type="InterPro" id="IPR009101">
    <property type="entry name" value="Gurmarin/antifun_pep"/>
</dbReference>
<dbReference type="VEuPathDB" id="FungiDB:An09g05050"/>
<evidence type="ECO:0000256" key="1">
    <source>
        <dbReference type="ARBA" id="ARBA00022529"/>
    </source>
</evidence>
<dbReference type="SUPFAM" id="SSF57048">
    <property type="entry name" value="Gurmarin-like"/>
    <property type="match status" value="1"/>
</dbReference>
<evidence type="ECO:0000256" key="3">
    <source>
        <dbReference type="ARBA" id="ARBA00023157"/>
    </source>
</evidence>
<dbReference type="RefSeq" id="XP_059601431.1">
    <property type="nucleotide sequence ID" value="XM_059749815.1"/>
</dbReference>
<protein>
    <submittedName>
        <fullName evidence="5">Uncharacterized protein</fullName>
    </submittedName>
</protein>
<accession>A0AAJ8DZS3</accession>
<evidence type="ECO:0000313" key="5">
    <source>
        <dbReference type="RefSeq" id="XP_059601431.1"/>
    </source>
</evidence>
<reference evidence="5" key="2">
    <citation type="submission" date="2025-08" db="UniProtKB">
        <authorList>
            <consortium name="RefSeq"/>
        </authorList>
    </citation>
    <scope>IDENTIFICATION</scope>
</reference>
<keyword evidence="3" id="KW-1015">Disulfide bond</keyword>
<dbReference type="Pfam" id="PF11410">
    <property type="entry name" value="Antifungal_pept"/>
    <property type="match status" value="1"/>
</dbReference>
<proteinExistence type="predicted"/>
<dbReference type="GeneID" id="84592057"/>
<dbReference type="KEGG" id="ang:An09g05050"/>
<keyword evidence="4" id="KW-0732">Signal</keyword>
<organism evidence="5">
    <name type="scientific">Aspergillus niger</name>
    <dbReference type="NCBI Taxonomy" id="5061"/>
    <lineage>
        <taxon>Eukaryota</taxon>
        <taxon>Fungi</taxon>
        <taxon>Dikarya</taxon>
        <taxon>Ascomycota</taxon>
        <taxon>Pezizomycotina</taxon>
        <taxon>Eurotiomycetes</taxon>
        <taxon>Eurotiomycetidae</taxon>
        <taxon>Eurotiales</taxon>
        <taxon>Aspergillaceae</taxon>
        <taxon>Aspergillus</taxon>
        <taxon>Aspergillus subgen. Circumdati</taxon>
    </lineage>
</organism>
<evidence type="ECO:0000256" key="2">
    <source>
        <dbReference type="ARBA" id="ARBA00022854"/>
    </source>
</evidence>
<keyword evidence="1" id="KW-0929">Antimicrobial</keyword>
<name>A0AAJ8DZS3_ASPNG</name>
<reference evidence="5" key="1">
    <citation type="submission" date="2025-02" db="EMBL/GenBank/DDBJ databases">
        <authorList>
            <consortium name="NCBI Genome Project"/>
        </authorList>
    </citation>
    <scope>NUCLEOTIDE SEQUENCE</scope>
</reference>
<keyword evidence="2" id="KW-0960">Knottin</keyword>
<evidence type="ECO:0000256" key="4">
    <source>
        <dbReference type="SAM" id="SignalP"/>
    </source>
</evidence>
<sequence>MKFSIFATLAFLGIALASPAANTATSTLPSGATCNKDGSMGNCASGLCIVDVHITVILGSIELNKDS</sequence>
<feature type="chain" id="PRO_5044768932" evidence="4">
    <location>
        <begin position="18"/>
        <end position="67"/>
    </location>
</feature>
<dbReference type="InterPro" id="IPR024206">
    <property type="entry name" value="Gurmarin/antimicrobial_peptd"/>
</dbReference>